<evidence type="ECO:0000256" key="1">
    <source>
        <dbReference type="ARBA" id="ARBA00022801"/>
    </source>
</evidence>
<gene>
    <name evidence="4" type="ORF">KIW84_060374</name>
</gene>
<dbReference type="EMBL" id="JAMSHJ010000006">
    <property type="protein sequence ID" value="KAI5393223.1"/>
    <property type="molecule type" value="Genomic_DNA"/>
</dbReference>
<evidence type="ECO:0000256" key="2">
    <source>
        <dbReference type="SAM" id="SignalP"/>
    </source>
</evidence>
<dbReference type="GO" id="GO:0016787">
    <property type="term" value="F:hydrolase activity"/>
    <property type="evidence" value="ECO:0007669"/>
    <property type="project" value="UniProtKB-KW"/>
</dbReference>
<dbReference type="PANTHER" id="PTHR31988:SF13">
    <property type="entry name" value="CARBOHYDRATE ESTERASE PLANT-LIKE PROTEIN"/>
    <property type="match status" value="1"/>
</dbReference>
<organism evidence="4 5">
    <name type="scientific">Pisum sativum</name>
    <name type="common">Garden pea</name>
    <name type="synonym">Lathyrus oleraceus</name>
    <dbReference type="NCBI Taxonomy" id="3888"/>
    <lineage>
        <taxon>Eukaryota</taxon>
        <taxon>Viridiplantae</taxon>
        <taxon>Streptophyta</taxon>
        <taxon>Embryophyta</taxon>
        <taxon>Tracheophyta</taxon>
        <taxon>Spermatophyta</taxon>
        <taxon>Magnoliopsida</taxon>
        <taxon>eudicotyledons</taxon>
        <taxon>Gunneridae</taxon>
        <taxon>Pentapetalae</taxon>
        <taxon>rosids</taxon>
        <taxon>fabids</taxon>
        <taxon>Fabales</taxon>
        <taxon>Fabaceae</taxon>
        <taxon>Papilionoideae</taxon>
        <taxon>50 kb inversion clade</taxon>
        <taxon>NPAAA clade</taxon>
        <taxon>Hologalegina</taxon>
        <taxon>IRL clade</taxon>
        <taxon>Fabeae</taxon>
        <taxon>Lathyrus</taxon>
    </lineage>
</organism>
<dbReference type="InterPro" id="IPR052940">
    <property type="entry name" value="Carb_Esterase_6"/>
</dbReference>
<comment type="caution">
    <text evidence="4">The sequence shown here is derived from an EMBL/GenBank/DDBJ whole genome shotgun (WGS) entry which is preliminary data.</text>
</comment>
<dbReference type="InterPro" id="IPR005181">
    <property type="entry name" value="SASA"/>
</dbReference>
<dbReference type="Gramene" id="Psat06G0037400-T1">
    <property type="protein sequence ID" value="KAI5393223.1"/>
    <property type="gene ID" value="KIW84_060374"/>
</dbReference>
<dbReference type="Proteomes" id="UP001058974">
    <property type="component" value="Chromosome 6"/>
</dbReference>
<dbReference type="InterPro" id="IPR036514">
    <property type="entry name" value="SGNH_hydro_sf"/>
</dbReference>
<dbReference type="Gramene" id="Psat6g014080.1">
    <property type="protein sequence ID" value="Psat6g014080.1.cds"/>
    <property type="gene ID" value="Psat6g014080"/>
</dbReference>
<keyword evidence="2" id="KW-0732">Signal</keyword>
<feature type="domain" description="Sialate O-acetylesterase" evidence="3">
    <location>
        <begin position="23"/>
        <end position="258"/>
    </location>
</feature>
<dbReference type="AlphaFoldDB" id="A0A9D4VZJ2"/>
<evidence type="ECO:0000313" key="5">
    <source>
        <dbReference type="Proteomes" id="UP001058974"/>
    </source>
</evidence>
<dbReference type="Pfam" id="PF03629">
    <property type="entry name" value="SASA"/>
    <property type="match status" value="1"/>
</dbReference>
<proteinExistence type="predicted"/>
<accession>A0A9D4VZJ2</accession>
<protein>
    <recommendedName>
        <fullName evidence="3">Sialate O-acetylesterase domain-containing protein</fullName>
    </recommendedName>
</protein>
<dbReference type="PANTHER" id="PTHR31988">
    <property type="entry name" value="ESTERASE, PUTATIVE (DUF303)-RELATED"/>
    <property type="match status" value="1"/>
</dbReference>
<name>A0A9D4VZJ2_PEA</name>
<dbReference type="OrthoDB" id="42638at2759"/>
<keyword evidence="1" id="KW-0378">Hydrolase</keyword>
<keyword evidence="5" id="KW-1185">Reference proteome</keyword>
<dbReference type="SUPFAM" id="SSF52266">
    <property type="entry name" value="SGNH hydrolase"/>
    <property type="match status" value="1"/>
</dbReference>
<sequence length="272" mass="30174">MRLMCLMFLMFFCVLIVTVNTTKDIFILAGQSNMAGRGGVFNRKWDGVVPVECKPSPSVLRLSSNLKWEEAREPLHEDIDVEKTCGVGPGLAFANEVVRMRGGGGGGCGGCVVGLVPCAVGGTRIEEWKKGGRLYNELVKRAIESVRDGDGVIRALVWYQGESDTVREEDGEKYKSRMENFIQNFRLDLQLPKLLVIQVALASGEGKFINKVRHAQLSIKLHNVTCVDAKGLRLKEDNLHLTTMSEVHLGIRLARAYLAVIDHPFNYTQVGR</sequence>
<evidence type="ECO:0000259" key="3">
    <source>
        <dbReference type="Pfam" id="PF03629"/>
    </source>
</evidence>
<feature type="chain" id="PRO_5038888149" description="Sialate O-acetylesterase domain-containing protein" evidence="2">
    <location>
        <begin position="22"/>
        <end position="272"/>
    </location>
</feature>
<reference evidence="4 5" key="1">
    <citation type="journal article" date="2022" name="Nat. Genet.">
        <title>Improved pea reference genome and pan-genome highlight genomic features and evolutionary characteristics.</title>
        <authorList>
            <person name="Yang T."/>
            <person name="Liu R."/>
            <person name="Luo Y."/>
            <person name="Hu S."/>
            <person name="Wang D."/>
            <person name="Wang C."/>
            <person name="Pandey M.K."/>
            <person name="Ge S."/>
            <person name="Xu Q."/>
            <person name="Li N."/>
            <person name="Li G."/>
            <person name="Huang Y."/>
            <person name="Saxena R.K."/>
            <person name="Ji Y."/>
            <person name="Li M."/>
            <person name="Yan X."/>
            <person name="He Y."/>
            <person name="Liu Y."/>
            <person name="Wang X."/>
            <person name="Xiang C."/>
            <person name="Varshney R.K."/>
            <person name="Ding H."/>
            <person name="Gao S."/>
            <person name="Zong X."/>
        </authorList>
    </citation>
    <scope>NUCLEOTIDE SEQUENCE [LARGE SCALE GENOMIC DNA]</scope>
    <source>
        <strain evidence="4 5">cv. Zhongwan 6</strain>
    </source>
</reference>
<dbReference type="Gene3D" id="3.40.50.1110">
    <property type="entry name" value="SGNH hydrolase"/>
    <property type="match status" value="1"/>
</dbReference>
<feature type="signal peptide" evidence="2">
    <location>
        <begin position="1"/>
        <end position="21"/>
    </location>
</feature>
<evidence type="ECO:0000313" key="4">
    <source>
        <dbReference type="EMBL" id="KAI5393223.1"/>
    </source>
</evidence>